<evidence type="ECO:0000313" key="3">
    <source>
        <dbReference type="Proteomes" id="UP000823388"/>
    </source>
</evidence>
<feature type="compositionally biased region" description="Basic and acidic residues" evidence="1">
    <location>
        <begin position="25"/>
        <end position="45"/>
    </location>
</feature>
<reference evidence="2" key="1">
    <citation type="submission" date="2020-05" db="EMBL/GenBank/DDBJ databases">
        <title>WGS assembly of Panicum virgatum.</title>
        <authorList>
            <person name="Lovell J.T."/>
            <person name="Jenkins J."/>
            <person name="Shu S."/>
            <person name="Juenger T.E."/>
            <person name="Schmutz J."/>
        </authorList>
    </citation>
    <scope>NUCLEOTIDE SEQUENCE</scope>
    <source>
        <strain evidence="2">AP13</strain>
    </source>
</reference>
<keyword evidence="3" id="KW-1185">Reference proteome</keyword>
<dbReference type="AlphaFoldDB" id="A0A8T0SFE3"/>
<feature type="region of interest" description="Disordered" evidence="1">
    <location>
        <begin position="21"/>
        <end position="65"/>
    </location>
</feature>
<organism evidence="2 3">
    <name type="scientific">Panicum virgatum</name>
    <name type="common">Blackwell switchgrass</name>
    <dbReference type="NCBI Taxonomy" id="38727"/>
    <lineage>
        <taxon>Eukaryota</taxon>
        <taxon>Viridiplantae</taxon>
        <taxon>Streptophyta</taxon>
        <taxon>Embryophyta</taxon>
        <taxon>Tracheophyta</taxon>
        <taxon>Spermatophyta</taxon>
        <taxon>Magnoliopsida</taxon>
        <taxon>Liliopsida</taxon>
        <taxon>Poales</taxon>
        <taxon>Poaceae</taxon>
        <taxon>PACMAD clade</taxon>
        <taxon>Panicoideae</taxon>
        <taxon>Panicodae</taxon>
        <taxon>Paniceae</taxon>
        <taxon>Panicinae</taxon>
        <taxon>Panicum</taxon>
        <taxon>Panicum sect. Hiantes</taxon>
    </lineage>
</organism>
<name>A0A8T0SFE3_PANVG</name>
<gene>
    <name evidence="2" type="ORF">PVAP13_5KG068600</name>
</gene>
<dbReference type="Proteomes" id="UP000823388">
    <property type="component" value="Chromosome 5K"/>
</dbReference>
<proteinExistence type="predicted"/>
<comment type="caution">
    <text evidence="2">The sequence shown here is derived from an EMBL/GenBank/DDBJ whole genome shotgun (WGS) entry which is preliminary data.</text>
</comment>
<sequence>MFATANFPSDIPLVTMVVVSPQSKAPEKDRKQSQEFKRGNTDFKRGILNLQPRRTRSCKNGGVRM</sequence>
<evidence type="ECO:0000256" key="1">
    <source>
        <dbReference type="SAM" id="MobiDB-lite"/>
    </source>
</evidence>
<evidence type="ECO:0000313" key="2">
    <source>
        <dbReference type="EMBL" id="KAG2595346.1"/>
    </source>
</evidence>
<dbReference type="EMBL" id="CM029045">
    <property type="protein sequence ID" value="KAG2595346.1"/>
    <property type="molecule type" value="Genomic_DNA"/>
</dbReference>
<protein>
    <submittedName>
        <fullName evidence="2">Uncharacterized protein</fullName>
    </submittedName>
</protein>
<accession>A0A8T0SFE3</accession>